<keyword evidence="6 8" id="KW-0408">Iron</keyword>
<comment type="similarity">
    <text evidence="2 8">Belongs to the cytochrome P450 family.</text>
</comment>
<dbReference type="RefSeq" id="WP_275030166.1">
    <property type="nucleotide sequence ID" value="NZ_CP118615.1"/>
</dbReference>
<dbReference type="PRINTS" id="PR00359">
    <property type="entry name" value="BP450"/>
</dbReference>
<evidence type="ECO:0000256" key="6">
    <source>
        <dbReference type="ARBA" id="ARBA00023004"/>
    </source>
</evidence>
<evidence type="ECO:0000256" key="5">
    <source>
        <dbReference type="ARBA" id="ARBA00023002"/>
    </source>
</evidence>
<evidence type="ECO:0000256" key="8">
    <source>
        <dbReference type="RuleBase" id="RU000461"/>
    </source>
</evidence>
<evidence type="ECO:0000256" key="1">
    <source>
        <dbReference type="ARBA" id="ARBA00001971"/>
    </source>
</evidence>
<evidence type="ECO:0000313" key="10">
    <source>
        <dbReference type="Proteomes" id="UP001219605"/>
    </source>
</evidence>
<dbReference type="InterPro" id="IPR036396">
    <property type="entry name" value="Cyt_P450_sf"/>
</dbReference>
<dbReference type="SUPFAM" id="SSF48264">
    <property type="entry name" value="Cytochrome P450"/>
    <property type="match status" value="1"/>
</dbReference>
<dbReference type="InterPro" id="IPR001128">
    <property type="entry name" value="Cyt_P450"/>
</dbReference>
<reference evidence="9 10" key="1">
    <citation type="submission" date="2023-02" db="EMBL/GenBank/DDBJ databases">
        <authorList>
            <person name="Mo P."/>
        </authorList>
    </citation>
    <scope>NUCLEOTIDE SEQUENCE [LARGE SCALE GENOMIC DNA]</scope>
    <source>
        <strain evidence="9 10">HUAS 3</strain>
    </source>
</reference>
<comment type="cofactor">
    <cofactor evidence="1">
        <name>heme</name>
        <dbReference type="ChEBI" id="CHEBI:30413"/>
    </cofactor>
</comment>
<protein>
    <submittedName>
        <fullName evidence="9">Cytochrome P450</fullName>
    </submittedName>
</protein>
<evidence type="ECO:0000313" key="9">
    <source>
        <dbReference type="EMBL" id="WDZ83608.1"/>
    </source>
</evidence>
<keyword evidence="7 8" id="KW-0503">Monooxygenase</keyword>
<evidence type="ECO:0000256" key="4">
    <source>
        <dbReference type="ARBA" id="ARBA00022723"/>
    </source>
</evidence>
<dbReference type="EMBL" id="CP118615">
    <property type="protein sequence ID" value="WDZ83608.1"/>
    <property type="molecule type" value="Genomic_DNA"/>
</dbReference>
<keyword evidence="3 8" id="KW-0349">Heme</keyword>
<organism evidence="9 10">
    <name type="scientific">Micromonospora cathayae</name>
    <dbReference type="NCBI Taxonomy" id="3028804"/>
    <lineage>
        <taxon>Bacteria</taxon>
        <taxon>Bacillati</taxon>
        <taxon>Actinomycetota</taxon>
        <taxon>Actinomycetes</taxon>
        <taxon>Micromonosporales</taxon>
        <taxon>Micromonosporaceae</taxon>
        <taxon>Micromonospora</taxon>
    </lineage>
</organism>
<name>A0ABY7ZL84_9ACTN</name>
<evidence type="ECO:0000256" key="7">
    <source>
        <dbReference type="ARBA" id="ARBA00023033"/>
    </source>
</evidence>
<dbReference type="Pfam" id="PF00067">
    <property type="entry name" value="p450"/>
    <property type="match status" value="1"/>
</dbReference>
<dbReference type="InterPro" id="IPR017972">
    <property type="entry name" value="Cyt_P450_CS"/>
</dbReference>
<evidence type="ECO:0000256" key="3">
    <source>
        <dbReference type="ARBA" id="ARBA00022617"/>
    </source>
</evidence>
<keyword evidence="10" id="KW-1185">Reference proteome</keyword>
<proteinExistence type="inferred from homology"/>
<dbReference type="Gene3D" id="1.10.630.10">
    <property type="entry name" value="Cytochrome P450"/>
    <property type="match status" value="1"/>
</dbReference>
<dbReference type="PROSITE" id="PS00086">
    <property type="entry name" value="CYTOCHROME_P450"/>
    <property type="match status" value="1"/>
</dbReference>
<dbReference type="PANTHER" id="PTHR46696">
    <property type="entry name" value="P450, PUTATIVE (EUROFUNG)-RELATED"/>
    <property type="match status" value="1"/>
</dbReference>
<keyword evidence="4 8" id="KW-0479">Metal-binding</keyword>
<sequence>MTATPDAAHAECLRVVRASGGALAWHVGCYDLVRSLLGDERLGLAHPVPRLASRMLNSPMVGPLDVTPEQERAQHDLMRQVMQTIASWRASQRLRHLVQRVVDEHVQRLADAPQPANFHQLVAEPLPRTVVGVVLGVPDDDHEHLGALIERTHDGADRHGASAAVSQLQDYMLQQLRERARSPREDLLTVLARADRSGQAAGTAAPPMQNLAALILIAGSITPTSVLDHGLVLLLNHPEQRALLDDEELAPGLIDEIVRVRSFVRPRPEANPPNGLSRYANTSFQLADAQINVGDLLILDTHTANYDENHFADPYDFDGRRPANPHLGFGYGRHRCPGANLARLELELLYRALFRRLPTLRLAVSPDRLLDEIRRDGGVVRTVPVVWD</sequence>
<dbReference type="InterPro" id="IPR002397">
    <property type="entry name" value="Cyt_P450_B"/>
</dbReference>
<keyword evidence="5 8" id="KW-0560">Oxidoreductase</keyword>
<dbReference type="PANTHER" id="PTHR46696:SF5">
    <property type="entry name" value="CYTOCHROME P450 BJ-1"/>
    <property type="match status" value="1"/>
</dbReference>
<gene>
    <name evidence="9" type="ORF">PVK37_24555</name>
</gene>
<dbReference type="Proteomes" id="UP001219605">
    <property type="component" value="Chromosome"/>
</dbReference>
<accession>A0ABY7ZL84</accession>
<evidence type="ECO:0000256" key="2">
    <source>
        <dbReference type="ARBA" id="ARBA00010617"/>
    </source>
</evidence>